<proteinExistence type="predicted"/>
<feature type="region of interest" description="Disordered" evidence="1">
    <location>
        <begin position="115"/>
        <end position="154"/>
    </location>
</feature>
<evidence type="ECO:0000256" key="1">
    <source>
        <dbReference type="SAM" id="MobiDB-lite"/>
    </source>
</evidence>
<feature type="region of interest" description="Disordered" evidence="1">
    <location>
        <begin position="339"/>
        <end position="373"/>
    </location>
</feature>
<feature type="compositionally biased region" description="Low complexity" evidence="1">
    <location>
        <begin position="348"/>
        <end position="373"/>
    </location>
</feature>
<organism evidence="2 3">
    <name type="scientific">Gymnopus androsaceus JB14</name>
    <dbReference type="NCBI Taxonomy" id="1447944"/>
    <lineage>
        <taxon>Eukaryota</taxon>
        <taxon>Fungi</taxon>
        <taxon>Dikarya</taxon>
        <taxon>Basidiomycota</taxon>
        <taxon>Agaricomycotina</taxon>
        <taxon>Agaricomycetes</taxon>
        <taxon>Agaricomycetidae</taxon>
        <taxon>Agaricales</taxon>
        <taxon>Marasmiineae</taxon>
        <taxon>Omphalotaceae</taxon>
        <taxon>Gymnopus</taxon>
    </lineage>
</organism>
<accession>A0A6A4H7F2</accession>
<protein>
    <submittedName>
        <fullName evidence="2">Uncharacterized protein</fullName>
    </submittedName>
</protein>
<gene>
    <name evidence="2" type="ORF">BT96DRAFT_998909</name>
</gene>
<sequence>MASLNAEHVFSFLRQNPTLLAQLVSPQLPQPSATPALAQPDIISPQPLQLHSVQQSAVAHVQPPAPLPPVAAPLCLPPSQPVAYPLPVPAAPIRPYSSLNMLAGTVISRANQEQLEHATSLGDSSSTSEKRKTRKKGKHAPALQGPVTPTINHTLNTAEDGTVLVNLEILIRFAMPNCLDQKELGLPNSFYHYSRHMSSFKTVLRSLGLLHTFDNLPVTTQQWSYQQQRQNTKLISAFVDDGMTLADIVYDTRQFAIARHVVTPQNRFTLHFAIRSGETIFEVNPNENDIDAKLDRNYEALDEEAIENHCAASDSSDKEDTAVAQLIILQSTEPGSLNTATASLSMPDSGADAASSVASNTSPSIPTSSATSSAATGTVARSALAEIQAAVTVPVAKLWESAYISPPCLDALPGFFGFERKVHIFNAVSIQYHELNNVRGEKPRESERPRTVVETYSAADVAEEMNFSVSSLTNCSEQFHVSLAWTMLHNAIVGSAPVKHPYFQAFLEGFKLPCKGLFNLLQIAHSYFGNVSDFVLELMETTIKSFADLRLIIREDIGEQEKRALNNAFTGVGAPSAGILDMVQYRYSAMDTPDHSRQGLVFPDDQATCPTWLEFVFLMSLDAFVFGDINTMSLAQTPSGTMTVITGS</sequence>
<evidence type="ECO:0000313" key="2">
    <source>
        <dbReference type="EMBL" id="KAE9393991.1"/>
    </source>
</evidence>
<dbReference type="Proteomes" id="UP000799118">
    <property type="component" value="Unassembled WGS sequence"/>
</dbReference>
<dbReference type="EMBL" id="ML769559">
    <property type="protein sequence ID" value="KAE9393991.1"/>
    <property type="molecule type" value="Genomic_DNA"/>
</dbReference>
<name>A0A6A4H7F2_9AGAR</name>
<evidence type="ECO:0000313" key="3">
    <source>
        <dbReference type="Proteomes" id="UP000799118"/>
    </source>
</evidence>
<keyword evidence="3" id="KW-1185">Reference proteome</keyword>
<reference evidence="2" key="1">
    <citation type="journal article" date="2019" name="Environ. Microbiol.">
        <title>Fungal ecological strategies reflected in gene transcription - a case study of two litter decomposers.</title>
        <authorList>
            <person name="Barbi F."/>
            <person name="Kohler A."/>
            <person name="Barry K."/>
            <person name="Baskaran P."/>
            <person name="Daum C."/>
            <person name="Fauchery L."/>
            <person name="Ihrmark K."/>
            <person name="Kuo A."/>
            <person name="LaButti K."/>
            <person name="Lipzen A."/>
            <person name="Morin E."/>
            <person name="Grigoriev I.V."/>
            <person name="Henrissat B."/>
            <person name="Lindahl B."/>
            <person name="Martin F."/>
        </authorList>
    </citation>
    <scope>NUCLEOTIDE SEQUENCE</scope>
    <source>
        <strain evidence="2">JB14</strain>
    </source>
</reference>
<dbReference type="AlphaFoldDB" id="A0A6A4H7F2"/>